<name>W4LE10_ENTF1</name>
<evidence type="ECO:0000313" key="1">
    <source>
        <dbReference type="EMBL" id="ETW95935.1"/>
    </source>
</evidence>
<reference evidence="1 2" key="1">
    <citation type="journal article" date="2014" name="Nature">
        <title>An environmental bacterial taxon with a large and distinct metabolic repertoire.</title>
        <authorList>
            <person name="Wilson M.C."/>
            <person name="Mori T."/>
            <person name="Ruckert C."/>
            <person name="Uria A.R."/>
            <person name="Helf M.J."/>
            <person name="Takada K."/>
            <person name="Gernert C."/>
            <person name="Steffens U.A."/>
            <person name="Heycke N."/>
            <person name="Schmitt S."/>
            <person name="Rinke C."/>
            <person name="Helfrich E.J."/>
            <person name="Brachmann A.O."/>
            <person name="Gurgui C."/>
            <person name="Wakimoto T."/>
            <person name="Kracht M."/>
            <person name="Crusemann M."/>
            <person name="Hentschel U."/>
            <person name="Abe I."/>
            <person name="Matsunaga S."/>
            <person name="Kalinowski J."/>
            <person name="Takeyama H."/>
            <person name="Piel J."/>
        </authorList>
    </citation>
    <scope>NUCLEOTIDE SEQUENCE [LARGE SCALE GENOMIC DNA]</scope>
    <source>
        <strain evidence="2">TSY1</strain>
    </source>
</reference>
<comment type="caution">
    <text evidence="1">The sequence shown here is derived from an EMBL/GenBank/DDBJ whole genome shotgun (WGS) entry which is preliminary data.</text>
</comment>
<evidence type="ECO:0000313" key="2">
    <source>
        <dbReference type="Proteomes" id="UP000019141"/>
    </source>
</evidence>
<dbReference type="Proteomes" id="UP000019141">
    <property type="component" value="Unassembled WGS sequence"/>
</dbReference>
<dbReference type="AlphaFoldDB" id="W4LE10"/>
<gene>
    <name evidence="1" type="ORF">ETSY1_28595</name>
</gene>
<proteinExistence type="predicted"/>
<dbReference type="HOGENOM" id="CLU_1988557_0_0_7"/>
<keyword evidence="2" id="KW-1185">Reference proteome</keyword>
<dbReference type="EMBL" id="AZHW01000854">
    <property type="protein sequence ID" value="ETW95935.1"/>
    <property type="molecule type" value="Genomic_DNA"/>
</dbReference>
<sequence>MSTTTEDLIILTHAEFVRFKQDVKEAGIDLCYTAETGEPIRLDWSLRLMQDPLFLEQLQRRRPADASFRIVSVQHTKQGGWFRPDQFKLTFHAAGALQEHDLEKYLAEHNIQTSSEAPKKMLGLT</sequence>
<accession>W4LE10</accession>
<protein>
    <submittedName>
        <fullName evidence="1">Uncharacterized protein</fullName>
    </submittedName>
</protein>
<organism evidence="1 2">
    <name type="scientific">Entotheonella factor</name>
    <dbReference type="NCBI Taxonomy" id="1429438"/>
    <lineage>
        <taxon>Bacteria</taxon>
        <taxon>Pseudomonadati</taxon>
        <taxon>Nitrospinota/Tectimicrobiota group</taxon>
        <taxon>Candidatus Tectimicrobiota</taxon>
        <taxon>Candidatus Entotheonellia</taxon>
        <taxon>Candidatus Entotheonellales</taxon>
        <taxon>Candidatus Entotheonellaceae</taxon>
        <taxon>Candidatus Entotheonella</taxon>
    </lineage>
</organism>